<dbReference type="KEGG" id="msil:METEAL_31890"/>
<dbReference type="EMBL" id="AP027080">
    <property type="protein sequence ID" value="BDU74015.1"/>
    <property type="molecule type" value="Genomic_DNA"/>
</dbReference>
<gene>
    <name evidence="3" type="ORF">METEAL_31890</name>
</gene>
<protein>
    <submittedName>
        <fullName evidence="3">Plasmid stabilization protein</fullName>
    </submittedName>
</protein>
<name>A0AA48KAE2_9BACT</name>
<dbReference type="Gene3D" id="3.30.2310.20">
    <property type="entry name" value="RelE-like"/>
    <property type="match status" value="1"/>
</dbReference>
<dbReference type="InterPro" id="IPR007712">
    <property type="entry name" value="RelE/ParE_toxin"/>
</dbReference>
<evidence type="ECO:0000313" key="3">
    <source>
        <dbReference type="EMBL" id="BDU74015.1"/>
    </source>
</evidence>
<proteinExistence type="inferred from homology"/>
<dbReference type="Pfam" id="PF05016">
    <property type="entry name" value="ParE_toxin"/>
    <property type="match status" value="1"/>
</dbReference>
<keyword evidence="2" id="KW-1277">Toxin-antitoxin system</keyword>
<keyword evidence="4" id="KW-1185">Reference proteome</keyword>
<dbReference type="Proteomes" id="UP001238179">
    <property type="component" value="Chromosome"/>
</dbReference>
<evidence type="ECO:0000313" key="4">
    <source>
        <dbReference type="Proteomes" id="UP001238179"/>
    </source>
</evidence>
<organism evidence="3 4">
    <name type="scientific">Mesoterricola silvestris</name>
    <dbReference type="NCBI Taxonomy" id="2927979"/>
    <lineage>
        <taxon>Bacteria</taxon>
        <taxon>Pseudomonadati</taxon>
        <taxon>Acidobacteriota</taxon>
        <taxon>Holophagae</taxon>
        <taxon>Holophagales</taxon>
        <taxon>Holophagaceae</taxon>
        <taxon>Mesoterricola</taxon>
    </lineage>
</organism>
<dbReference type="InterPro" id="IPR051803">
    <property type="entry name" value="TA_system_RelE-like_toxin"/>
</dbReference>
<comment type="similarity">
    <text evidence="1">Belongs to the RelE toxin family.</text>
</comment>
<reference evidence="4" key="1">
    <citation type="journal article" date="2023" name="Int. J. Syst. Evol. Microbiol.">
        <title>Mesoterricola silvestris gen. nov., sp. nov., Mesoterricola sediminis sp. nov., Geothrix oryzae sp. nov., Geothrix edaphica sp. nov., Geothrix rubra sp. nov., and Geothrix limicola sp. nov., six novel members of Acidobacteriota isolated from soils.</title>
        <authorList>
            <person name="Itoh H."/>
            <person name="Sugisawa Y."/>
            <person name="Mise K."/>
            <person name="Xu Z."/>
            <person name="Kuniyasu M."/>
            <person name="Ushijima N."/>
            <person name="Kawano K."/>
            <person name="Kobayashi E."/>
            <person name="Shiratori Y."/>
            <person name="Masuda Y."/>
            <person name="Senoo K."/>
        </authorList>
    </citation>
    <scope>NUCLEOTIDE SEQUENCE [LARGE SCALE GENOMIC DNA]</scope>
    <source>
        <strain evidence="4">W79</strain>
    </source>
</reference>
<evidence type="ECO:0000256" key="2">
    <source>
        <dbReference type="ARBA" id="ARBA00022649"/>
    </source>
</evidence>
<dbReference type="InterPro" id="IPR035093">
    <property type="entry name" value="RelE/ParE_toxin_dom_sf"/>
</dbReference>
<sequence>MGLKVVWTEPAAEQFAERLDHIGAFNPDAARALRRKVDASLRRLLEHPERGRWVPEFGPGFYREILVRPLRILYEDHGTSLAITYVHRQEEAIGPGTFPFDPEC</sequence>
<dbReference type="AlphaFoldDB" id="A0AA48KAE2"/>
<evidence type="ECO:0000256" key="1">
    <source>
        <dbReference type="ARBA" id="ARBA00006226"/>
    </source>
</evidence>
<accession>A0AA48KAE2</accession>
<dbReference type="PANTHER" id="PTHR33755">
    <property type="entry name" value="TOXIN PARE1-RELATED"/>
    <property type="match status" value="1"/>
</dbReference>